<proteinExistence type="predicted"/>
<dbReference type="AlphaFoldDB" id="A0A9W9M247"/>
<protein>
    <submittedName>
        <fullName evidence="1">Uncharacterized protein</fullName>
    </submittedName>
</protein>
<accession>A0A9W9M247</accession>
<comment type="caution">
    <text evidence="1">The sequence shown here is derived from an EMBL/GenBank/DDBJ whole genome shotgun (WGS) entry which is preliminary data.</text>
</comment>
<evidence type="ECO:0000313" key="1">
    <source>
        <dbReference type="EMBL" id="KAJ5185829.1"/>
    </source>
</evidence>
<dbReference type="EMBL" id="JAPQKP010000006">
    <property type="protein sequence ID" value="KAJ5185829.1"/>
    <property type="molecule type" value="Genomic_DNA"/>
</dbReference>
<reference evidence="1" key="1">
    <citation type="submission" date="2022-11" db="EMBL/GenBank/DDBJ databases">
        <authorList>
            <person name="Petersen C."/>
        </authorList>
    </citation>
    <scope>NUCLEOTIDE SEQUENCE</scope>
    <source>
        <strain evidence="1">IBT 16849</strain>
    </source>
</reference>
<gene>
    <name evidence="1" type="ORF">N7472_010669</name>
</gene>
<keyword evidence="2" id="KW-1185">Reference proteome</keyword>
<dbReference type="OrthoDB" id="67027at2759"/>
<organism evidence="1 2">
    <name type="scientific">Penicillium cf. griseofulvum</name>
    <dbReference type="NCBI Taxonomy" id="2972120"/>
    <lineage>
        <taxon>Eukaryota</taxon>
        <taxon>Fungi</taxon>
        <taxon>Dikarya</taxon>
        <taxon>Ascomycota</taxon>
        <taxon>Pezizomycotina</taxon>
        <taxon>Eurotiomycetes</taxon>
        <taxon>Eurotiomycetidae</taxon>
        <taxon>Eurotiales</taxon>
        <taxon>Aspergillaceae</taxon>
        <taxon>Penicillium</taxon>
    </lineage>
</organism>
<name>A0A9W9M247_9EURO</name>
<reference evidence="1" key="2">
    <citation type="journal article" date="2023" name="IMA Fungus">
        <title>Comparative genomic study of the Penicillium genus elucidates a diverse pangenome and 15 lateral gene transfer events.</title>
        <authorList>
            <person name="Petersen C."/>
            <person name="Sorensen T."/>
            <person name="Nielsen M.R."/>
            <person name="Sondergaard T.E."/>
            <person name="Sorensen J.L."/>
            <person name="Fitzpatrick D.A."/>
            <person name="Frisvad J.C."/>
            <person name="Nielsen K.L."/>
        </authorList>
    </citation>
    <scope>NUCLEOTIDE SEQUENCE</scope>
    <source>
        <strain evidence="1">IBT 16849</strain>
    </source>
</reference>
<sequence>MGVQLRSVQSRWVSRDLTNKERFKVIGEIEENAAFLQILRYNHILHFYRCSAGPDERTSAFAIRAASHNELTGQPRTRGNPRNIGVATAVDKMMRDIFPDLESSSAIYRRKRRAVLACRKFGQRLHILAECFGEAFLSLIHFGQSSEVASPVISEKIIIAPPDEVFGNFVKILEDSQGSLLRKMSAAAKPAFEHILYEDTRQQKLFALEEQTPEDILKFPKGSQELRNLLQ</sequence>
<dbReference type="Proteomes" id="UP001150879">
    <property type="component" value="Unassembled WGS sequence"/>
</dbReference>
<evidence type="ECO:0000313" key="2">
    <source>
        <dbReference type="Proteomes" id="UP001150879"/>
    </source>
</evidence>